<gene>
    <name evidence="25" type="primary">GRIK2</name>
    <name evidence="25" type="ORF">TNCT_208521</name>
</gene>
<proteinExistence type="inferred from homology"/>
<evidence type="ECO:0000313" key="25">
    <source>
        <dbReference type="EMBL" id="GFR22545.1"/>
    </source>
</evidence>
<evidence type="ECO:0000256" key="19">
    <source>
        <dbReference type="PIRSR" id="PIRSR601508-3"/>
    </source>
</evidence>
<dbReference type="Pfam" id="PF10613">
    <property type="entry name" value="Lig_chan-Glu_bd"/>
    <property type="match status" value="1"/>
</dbReference>
<feature type="domain" description="Ionotropic glutamate receptor L-glutamate and glycine-binding" evidence="24">
    <location>
        <begin position="446"/>
        <end position="509"/>
    </location>
</feature>
<dbReference type="PANTHER" id="PTHR18966">
    <property type="entry name" value="IONOTROPIC GLUTAMATE RECEPTOR"/>
    <property type="match status" value="1"/>
</dbReference>
<comment type="similarity">
    <text evidence="1">Belongs to the glutamate-gated ion channel (TC 1.A.10.1) family.</text>
</comment>
<keyword evidence="7" id="KW-0770">Synapse</keyword>
<evidence type="ECO:0000256" key="2">
    <source>
        <dbReference type="ARBA" id="ARBA00022448"/>
    </source>
</evidence>
<dbReference type="OrthoDB" id="5984008at2759"/>
<feature type="binding site" evidence="17">
    <location>
        <position position="692"/>
    </location>
    <ligand>
        <name>L-glutamate</name>
        <dbReference type="ChEBI" id="CHEBI:29985"/>
    </ligand>
</feature>
<dbReference type="Gene3D" id="3.40.190.10">
    <property type="entry name" value="Periplasmic binding protein-like II"/>
    <property type="match status" value="2"/>
</dbReference>
<keyword evidence="26" id="KW-1185">Reference proteome</keyword>
<sequence>MSVLGSKGEGVSVADAAHAQREEQEELEADREAQDLGAEMGRNVDVFRFALLLINMGLRYSLPEVIRIGGLFENFDDDREMAFRYAVDRINADDSVLPNSRLSAKIERLKPQSSFHAAKSVCSLVSEGVVAIFGPNSVASSALVRSTASALHLPHLESHWDLEKGAKAAYTISLFPRSLGTAIYQLVKSKNWRSFTIIYEDAEELMKLQELMKLRNQNNVKISLQQYTVDFQYNKILKDIRKKGETNIVLEVPTSRIKDVLAEAQKAGMLTEYHNYLVTSLDFHTLELSAFQHSRSNISAFRIVSPDSQYYGREARTWIFGRKENSLKKEMPLTTETALLVDAVNLYARALHDVSTVQPISARRISGHLKVRMKGLTGDIQIDTNGQRSHFTVDLLELKTKGIVKVGEWDPKKNVVFSRNYSKDFSEAKDSLQNITLRVTSLESKPYTMRKKGDYLIGNQKYEGFCVDLIHEICERLKCKFEYRLVGDKNYGKKHENGTWDGMIGEVINREVDLAIADLTITLEREEVVDFTMPFMNLGISILFKKPIKSSPKLFSFLAPFSFEVWVYMATAYLGVSLLLFVLARFSPYEWVSPHPCNPKTEYLENTFSLLNSFWFTIGSLMQQGSDIAPKATSTRTVAALWWFFTLIMISSYTANLAAFLTAERMKSPIESADDLARQSEIQYGCVESGSTRAFFEDSQLQPYKRMWTVMQTTQPSVFTKNNDQGIERVKKGNYAFLMESTTIEYYTERDCDLTQIGSLLDSKGYGIATPPGSPYRALISSEILRLQEDGVLHMLKEKWWKDAGRCKDDDKKPTSASELGLPNVGGVFVVLLAGLGMAAIVAVFEFIWRTKKIPRDERRMIFMEMLHELQDICKCRGSSRPAPNYLNGDFSPGSTDNGFVLHSATSFNTVSSQDFLS</sequence>
<evidence type="ECO:0000256" key="21">
    <source>
        <dbReference type="SAM" id="Phobius"/>
    </source>
</evidence>
<dbReference type="Proteomes" id="UP000887116">
    <property type="component" value="Unassembled WGS sequence"/>
</dbReference>
<feature type="transmembrane region" description="Helical" evidence="21">
    <location>
        <begin position="825"/>
        <end position="849"/>
    </location>
</feature>
<dbReference type="SUPFAM" id="SSF53822">
    <property type="entry name" value="Periplasmic binding protein-like I"/>
    <property type="match status" value="1"/>
</dbReference>
<dbReference type="PRINTS" id="PR00177">
    <property type="entry name" value="NMDARECEPTOR"/>
</dbReference>
<evidence type="ECO:0000256" key="8">
    <source>
        <dbReference type="ARBA" id="ARBA00023065"/>
    </source>
</evidence>
<dbReference type="SMART" id="SM00918">
    <property type="entry name" value="Lig_chan-Glu_bd"/>
    <property type="match status" value="1"/>
</dbReference>
<evidence type="ECO:0000259" key="23">
    <source>
        <dbReference type="SMART" id="SM00079"/>
    </source>
</evidence>
<evidence type="ECO:0000259" key="24">
    <source>
        <dbReference type="SMART" id="SM00918"/>
    </source>
</evidence>
<evidence type="ECO:0000313" key="26">
    <source>
        <dbReference type="Proteomes" id="UP000887116"/>
    </source>
</evidence>
<evidence type="ECO:0000256" key="9">
    <source>
        <dbReference type="ARBA" id="ARBA00023136"/>
    </source>
</evidence>
<dbReference type="InterPro" id="IPR001320">
    <property type="entry name" value="Iontro_rcpt_C"/>
</dbReference>
<dbReference type="FunFam" id="3.40.190.10:FF:000364">
    <property type="entry name" value="Si:dkey-183j2.10"/>
    <property type="match status" value="1"/>
</dbReference>
<comment type="caution">
    <text evidence="25">The sequence shown here is derived from an EMBL/GenBank/DDBJ whole genome shotgun (WGS) entry which is preliminary data.</text>
</comment>
<keyword evidence="2" id="KW-0813">Transport</keyword>
<dbReference type="Gene3D" id="1.10.287.70">
    <property type="match status" value="1"/>
</dbReference>
<dbReference type="GO" id="GO:0004970">
    <property type="term" value="F:glutamate-gated receptor activity"/>
    <property type="evidence" value="ECO:0007669"/>
    <property type="project" value="UniProtKB-ARBA"/>
</dbReference>
<dbReference type="GO" id="GO:0008328">
    <property type="term" value="C:ionotropic glutamate receptor complex"/>
    <property type="evidence" value="ECO:0007669"/>
    <property type="project" value="UniProtKB-ARBA"/>
</dbReference>
<evidence type="ECO:0000256" key="16">
    <source>
        <dbReference type="ARBA" id="ARBA00072754"/>
    </source>
</evidence>
<organism evidence="25 26">
    <name type="scientific">Trichonephila clavata</name>
    <name type="common">Joro spider</name>
    <name type="synonym">Nephila clavata</name>
    <dbReference type="NCBI Taxonomy" id="2740835"/>
    <lineage>
        <taxon>Eukaryota</taxon>
        <taxon>Metazoa</taxon>
        <taxon>Ecdysozoa</taxon>
        <taxon>Arthropoda</taxon>
        <taxon>Chelicerata</taxon>
        <taxon>Arachnida</taxon>
        <taxon>Araneae</taxon>
        <taxon>Araneomorphae</taxon>
        <taxon>Entelegynae</taxon>
        <taxon>Araneoidea</taxon>
        <taxon>Nephilidae</taxon>
        <taxon>Trichonephila</taxon>
    </lineage>
</organism>
<evidence type="ECO:0000256" key="20">
    <source>
        <dbReference type="SAM" id="MobiDB-lite"/>
    </source>
</evidence>
<keyword evidence="14" id="KW-0407">Ion channel</keyword>
<dbReference type="InterPro" id="IPR001638">
    <property type="entry name" value="Solute-binding_3/MltF_N"/>
</dbReference>
<dbReference type="InterPro" id="IPR001828">
    <property type="entry name" value="ANF_lig-bd_rcpt"/>
</dbReference>
<feature type="binding site" evidence="17">
    <location>
        <position position="520"/>
    </location>
    <ligand>
        <name>L-glutamate</name>
        <dbReference type="ChEBI" id="CHEBI:29985"/>
    </ligand>
</feature>
<evidence type="ECO:0000256" key="5">
    <source>
        <dbReference type="ARBA" id="ARBA00022729"/>
    </source>
</evidence>
<dbReference type="InterPro" id="IPR001508">
    <property type="entry name" value="Iono_Glu_rcpt_met"/>
</dbReference>
<evidence type="ECO:0000256" key="18">
    <source>
        <dbReference type="PIRSR" id="PIRSR601508-2"/>
    </source>
</evidence>
<dbReference type="Gene3D" id="3.40.50.2300">
    <property type="match status" value="2"/>
</dbReference>
<dbReference type="SUPFAM" id="SSF53850">
    <property type="entry name" value="Periplasmic binding protein-like II"/>
    <property type="match status" value="1"/>
</dbReference>
<feature type="transmembrane region" description="Helical" evidence="21">
    <location>
        <begin position="641"/>
        <end position="661"/>
    </location>
</feature>
<feature type="site" description="Crucial to convey clamshell closure to channel opening" evidence="18">
    <location>
        <position position="670"/>
    </location>
</feature>
<dbReference type="GO" id="GO:0045211">
    <property type="term" value="C:postsynaptic membrane"/>
    <property type="evidence" value="ECO:0007669"/>
    <property type="project" value="UniProtKB-SubCell"/>
</dbReference>
<feature type="binding site" evidence="17">
    <location>
        <position position="691"/>
    </location>
    <ligand>
        <name>L-glutamate</name>
        <dbReference type="ChEBI" id="CHEBI:29985"/>
    </ligand>
</feature>
<keyword evidence="13" id="KW-1071">Ligand-gated ion channel</keyword>
<evidence type="ECO:0000256" key="12">
    <source>
        <dbReference type="ARBA" id="ARBA00023257"/>
    </source>
</evidence>
<feature type="disulfide bond" evidence="19">
    <location>
        <begin position="752"/>
        <end position="807"/>
    </location>
</feature>
<dbReference type="FunFam" id="1.10.287.70:FF:000064">
    <property type="entry name" value="Glutamate receptor ionotropic, kainate"/>
    <property type="match status" value="1"/>
</dbReference>
<feature type="domain" description="Solute-binding protein family 3/N-terminal" evidence="22">
    <location>
        <begin position="436"/>
        <end position="804"/>
    </location>
</feature>
<keyword evidence="9 21" id="KW-0472">Membrane</keyword>
<dbReference type="Pfam" id="PF01094">
    <property type="entry name" value="ANF_receptor"/>
    <property type="match status" value="1"/>
</dbReference>
<dbReference type="AlphaFoldDB" id="A0A8X6J6N4"/>
<dbReference type="SMART" id="SM00062">
    <property type="entry name" value="PBPb"/>
    <property type="match status" value="1"/>
</dbReference>
<dbReference type="InterPro" id="IPR019594">
    <property type="entry name" value="Glu/Gly-bd"/>
</dbReference>
<evidence type="ECO:0000256" key="4">
    <source>
        <dbReference type="ARBA" id="ARBA00022692"/>
    </source>
</evidence>
<evidence type="ECO:0000256" key="17">
    <source>
        <dbReference type="PIRSR" id="PIRSR601508-1"/>
    </source>
</evidence>
<feature type="binding site" evidence="17">
    <location>
        <position position="525"/>
    </location>
    <ligand>
        <name>L-glutamate</name>
        <dbReference type="ChEBI" id="CHEBI:29985"/>
    </ligand>
</feature>
<accession>A0A8X6J6N4</accession>
<dbReference type="InterPro" id="IPR015683">
    <property type="entry name" value="Ionotropic_Glu_rcpt"/>
</dbReference>
<keyword evidence="19" id="KW-1015">Disulfide bond</keyword>
<evidence type="ECO:0000256" key="15">
    <source>
        <dbReference type="ARBA" id="ARBA00034104"/>
    </source>
</evidence>
<comment type="subcellular location">
    <subcellularLocation>
        <location evidence="15">Postsynaptic cell membrane</location>
        <topology evidence="15">Multi-pass membrane protein</topology>
    </subcellularLocation>
</comment>
<feature type="binding site" evidence="17">
    <location>
        <position position="740"/>
    </location>
    <ligand>
        <name>L-glutamate</name>
        <dbReference type="ChEBI" id="CHEBI:29985"/>
    </ligand>
</feature>
<evidence type="ECO:0000256" key="14">
    <source>
        <dbReference type="ARBA" id="ARBA00023303"/>
    </source>
</evidence>
<dbReference type="SMART" id="SM00079">
    <property type="entry name" value="PBPe"/>
    <property type="match status" value="1"/>
</dbReference>
<keyword evidence="5" id="KW-0732">Signal</keyword>
<keyword evidence="3" id="KW-1003">Cell membrane</keyword>
<keyword evidence="12" id="KW-0628">Postsynaptic cell membrane</keyword>
<evidence type="ECO:0000256" key="6">
    <source>
        <dbReference type="ARBA" id="ARBA00022989"/>
    </source>
</evidence>
<dbReference type="InterPro" id="IPR028082">
    <property type="entry name" value="Peripla_BP_I"/>
</dbReference>
<dbReference type="SUPFAM" id="SSF81324">
    <property type="entry name" value="Voltage-gated potassium channels"/>
    <property type="match status" value="1"/>
</dbReference>
<evidence type="ECO:0000256" key="3">
    <source>
        <dbReference type="ARBA" id="ARBA00022475"/>
    </source>
</evidence>
<evidence type="ECO:0000256" key="1">
    <source>
        <dbReference type="ARBA" id="ARBA00008685"/>
    </source>
</evidence>
<evidence type="ECO:0000256" key="11">
    <source>
        <dbReference type="ARBA" id="ARBA00023180"/>
    </source>
</evidence>
<keyword evidence="11" id="KW-0325">Glycoprotein</keyword>
<evidence type="ECO:0000259" key="22">
    <source>
        <dbReference type="SMART" id="SM00062"/>
    </source>
</evidence>
<protein>
    <recommendedName>
        <fullName evidence="16">Glutamate receptor 1</fullName>
    </recommendedName>
</protein>
<evidence type="ECO:0000256" key="10">
    <source>
        <dbReference type="ARBA" id="ARBA00023170"/>
    </source>
</evidence>
<feature type="domain" description="Ionotropic glutamate receptor C-terminal" evidence="23">
    <location>
        <begin position="436"/>
        <end position="803"/>
    </location>
</feature>
<keyword evidence="4 21" id="KW-0812">Transmembrane</keyword>
<keyword evidence="6 21" id="KW-1133">Transmembrane helix</keyword>
<feature type="region of interest" description="Disordered" evidence="20">
    <location>
        <begin position="1"/>
        <end position="31"/>
    </location>
</feature>
<dbReference type="CDD" id="cd06382">
    <property type="entry name" value="PBP1_iGluR_Kainate"/>
    <property type="match status" value="1"/>
</dbReference>
<dbReference type="EMBL" id="BMAO01008318">
    <property type="protein sequence ID" value="GFR22545.1"/>
    <property type="molecule type" value="Genomic_DNA"/>
</dbReference>
<keyword evidence="10 25" id="KW-0675">Receptor</keyword>
<feature type="transmembrane region" description="Helical" evidence="21">
    <location>
        <begin position="565"/>
        <end position="583"/>
    </location>
</feature>
<reference evidence="25" key="1">
    <citation type="submission" date="2020-07" db="EMBL/GenBank/DDBJ databases">
        <title>Multicomponent nature underlies the extraordinary mechanical properties of spider dragline silk.</title>
        <authorList>
            <person name="Kono N."/>
            <person name="Nakamura H."/>
            <person name="Mori M."/>
            <person name="Yoshida Y."/>
            <person name="Ohtoshi R."/>
            <person name="Malay A.D."/>
            <person name="Moran D.A.P."/>
            <person name="Tomita M."/>
            <person name="Numata K."/>
            <person name="Arakawa K."/>
        </authorList>
    </citation>
    <scope>NUCLEOTIDE SEQUENCE</scope>
</reference>
<evidence type="ECO:0000256" key="7">
    <source>
        <dbReference type="ARBA" id="ARBA00023018"/>
    </source>
</evidence>
<dbReference type="FunFam" id="3.40.190.10:FF:000060">
    <property type="entry name" value="Glutamate receptor ionotropic, kainate 1"/>
    <property type="match status" value="1"/>
</dbReference>
<keyword evidence="8" id="KW-0406">Ion transport</keyword>
<dbReference type="Pfam" id="PF00060">
    <property type="entry name" value="Lig_chan"/>
    <property type="match status" value="1"/>
</dbReference>
<name>A0A8X6J6N4_TRICU</name>
<evidence type="ECO:0000256" key="13">
    <source>
        <dbReference type="ARBA" id="ARBA00023286"/>
    </source>
</evidence>